<organism evidence="2 3">
    <name type="scientific">Paenibacillus sediminis</name>
    <dbReference type="NCBI Taxonomy" id="664909"/>
    <lineage>
        <taxon>Bacteria</taxon>
        <taxon>Bacillati</taxon>
        <taxon>Bacillota</taxon>
        <taxon>Bacilli</taxon>
        <taxon>Bacillales</taxon>
        <taxon>Paenibacillaceae</taxon>
        <taxon>Paenibacillus</taxon>
    </lineage>
</organism>
<keyword evidence="3" id="KW-1185">Reference proteome</keyword>
<dbReference type="PRINTS" id="PR00412">
    <property type="entry name" value="EPOXHYDRLASE"/>
</dbReference>
<feature type="domain" description="AB hydrolase-1" evidence="1">
    <location>
        <begin position="21"/>
        <end position="122"/>
    </location>
</feature>
<dbReference type="Proteomes" id="UP001519273">
    <property type="component" value="Unassembled WGS sequence"/>
</dbReference>
<reference evidence="2 3" key="1">
    <citation type="submission" date="2021-03" db="EMBL/GenBank/DDBJ databases">
        <title>Genomic Encyclopedia of Type Strains, Phase IV (KMG-IV): sequencing the most valuable type-strain genomes for metagenomic binning, comparative biology and taxonomic classification.</title>
        <authorList>
            <person name="Goeker M."/>
        </authorList>
    </citation>
    <scope>NUCLEOTIDE SEQUENCE [LARGE SCALE GENOMIC DNA]</scope>
    <source>
        <strain evidence="2 3">DSM 23491</strain>
    </source>
</reference>
<protein>
    <submittedName>
        <fullName evidence="2">Pimeloyl-ACP methyl ester carboxylesterase</fullName>
    </submittedName>
</protein>
<dbReference type="InterPro" id="IPR029058">
    <property type="entry name" value="AB_hydrolase_fold"/>
</dbReference>
<dbReference type="Pfam" id="PF00561">
    <property type="entry name" value="Abhydrolase_1"/>
    <property type="match status" value="1"/>
</dbReference>
<dbReference type="PRINTS" id="PR00111">
    <property type="entry name" value="ABHYDROLASE"/>
</dbReference>
<dbReference type="InterPro" id="IPR050266">
    <property type="entry name" value="AB_hydrolase_sf"/>
</dbReference>
<gene>
    <name evidence="2" type="ORF">J2Z20_001420</name>
</gene>
<evidence type="ECO:0000259" key="1">
    <source>
        <dbReference type="Pfam" id="PF00561"/>
    </source>
</evidence>
<dbReference type="PANTHER" id="PTHR43798">
    <property type="entry name" value="MONOACYLGLYCEROL LIPASE"/>
    <property type="match status" value="1"/>
</dbReference>
<dbReference type="SUPFAM" id="SSF53474">
    <property type="entry name" value="alpha/beta-Hydrolases"/>
    <property type="match status" value="1"/>
</dbReference>
<accession>A0ABS4H206</accession>
<dbReference type="Gene3D" id="3.40.50.1820">
    <property type="entry name" value="alpha/beta hydrolase"/>
    <property type="match status" value="1"/>
</dbReference>
<dbReference type="InterPro" id="IPR000073">
    <property type="entry name" value="AB_hydrolase_1"/>
</dbReference>
<evidence type="ECO:0000313" key="3">
    <source>
        <dbReference type="Proteomes" id="UP001519273"/>
    </source>
</evidence>
<name>A0ABS4H206_9BACL</name>
<dbReference type="InterPro" id="IPR000639">
    <property type="entry name" value="Epox_hydrolase-like"/>
</dbReference>
<dbReference type="EMBL" id="JAGGKP010000001">
    <property type="protein sequence ID" value="MBP1936559.1"/>
    <property type="molecule type" value="Genomic_DNA"/>
</dbReference>
<sequence>MKKIQVGDGQIYYEKAGSGKAIVFIHGMGLDARMWDQQFEEFCKSYTVIRYDVRGYGRSSIPDTKSYTHQGDLKALLDFLEITDVCLVGLSMGGGIVINFALDFPEYVDAIVLSNSYLEGYISKELNTNLENIYKELKLLLKDNNLEKARELWLTSPYFTHAINQESLREKLIEMLSTYTFWNFANHNPIISPKVKARNRLGELKIKCMVLTSEFDLPNFIEMANILSSEIEGCQLFKIPNIGHMSNMENPRTFNKLLHDFVRNL</sequence>
<evidence type="ECO:0000313" key="2">
    <source>
        <dbReference type="EMBL" id="MBP1936559.1"/>
    </source>
</evidence>
<dbReference type="RefSeq" id="WP_209847037.1">
    <property type="nucleotide sequence ID" value="NZ_CBCRVE010000002.1"/>
</dbReference>
<proteinExistence type="predicted"/>
<comment type="caution">
    <text evidence="2">The sequence shown here is derived from an EMBL/GenBank/DDBJ whole genome shotgun (WGS) entry which is preliminary data.</text>
</comment>